<evidence type="ECO:0000313" key="2">
    <source>
        <dbReference type="Proteomes" id="UP000000862"/>
    </source>
</evidence>
<dbReference type="EMBL" id="JF411744">
    <property type="protein sequence ID" value="AAC96850.1"/>
    <property type="molecule type" value="Genomic_DNA"/>
</dbReference>
<gene>
    <name evidence="1" type="primary">a483L</name>
</gene>
<reference evidence="1 2" key="5">
    <citation type="journal article" date="1997" name="Virology">
        <title>Analysis of 74 kb of DNA located at the right end of the 330-kb chlorella virus PBCV-1 genome.</title>
        <authorList>
            <person name="Li Y."/>
            <person name="Lu Z."/>
            <person name="Sun L."/>
            <person name="Ropp S."/>
            <person name="Kutish G.F."/>
            <person name="Rock D.L."/>
            <person name="Van Etten J.L."/>
        </authorList>
    </citation>
    <scope>NUCLEOTIDE SEQUENCE [LARGE SCALE GENOMIC DNA]</scope>
</reference>
<reference evidence="1 2" key="2">
    <citation type="journal article" date="1995" name="Virology">
        <title>Analysis of 43 kb of the Chlorella virus PBCV-1 330-kb genome: map positions 45 to 88.</title>
        <authorList>
            <person name="Li Y."/>
            <person name="Lu Z."/>
            <person name="Burbank D.E."/>
            <person name="Kutish G.F."/>
            <person name="Rock D.L."/>
            <person name="Van Etten J.L."/>
        </authorList>
    </citation>
    <scope>NUCLEOTIDE SEQUENCE [LARGE SCALE GENOMIC DNA]</scope>
</reference>
<organism evidence="1 2">
    <name type="scientific">Paramecium bursaria Chlorella virus 1</name>
    <name type="common">PBCV-1</name>
    <dbReference type="NCBI Taxonomy" id="10506"/>
    <lineage>
        <taxon>Viruses</taxon>
        <taxon>Varidnaviria</taxon>
        <taxon>Bamfordvirae</taxon>
        <taxon>Nucleocytoviricota</taxon>
        <taxon>Megaviricetes</taxon>
        <taxon>Algavirales</taxon>
        <taxon>Phycodnaviridae</taxon>
        <taxon>Chlorovirus</taxon>
        <taxon>Chlorovirus vanettense</taxon>
    </lineage>
</organism>
<dbReference type="PIR" id="T17985">
    <property type="entry name" value="T17985"/>
</dbReference>
<evidence type="ECO:0000313" key="1">
    <source>
        <dbReference type="EMBL" id="AAC96850.1"/>
    </source>
</evidence>
<organismHost>
    <name type="scientific">Chlorella</name>
    <dbReference type="NCBI Taxonomy" id="3071"/>
</organismHost>
<reference evidence="1 2" key="7">
    <citation type="journal article" date="2000" name="Virology">
        <title>Characterization of a beta-1,3-glucanase encoded by chlorella virus PBCV-1.</title>
        <authorList>
            <person name="Sun L."/>
            <person name="Gurnon J.R."/>
            <person name="Adams B.J."/>
            <person name="Graves M.V."/>
            <person name="Van Etten J.L."/>
        </authorList>
    </citation>
    <scope>NUCLEOTIDE SEQUENCE [LARGE SCALE GENOMIC DNA]</scope>
</reference>
<dbReference type="KEGG" id="vg:918154"/>
<name>Q98533_PBCV1</name>
<reference evidence="1 2" key="6">
    <citation type="journal article" date="1999" name="Virology">
        <title>Chlorella virus PBCV-1 encodes a functional homospermidine synthase.</title>
        <authorList>
            <person name="Kaiser A."/>
            <person name="Vollmert M."/>
            <person name="Tholl D."/>
            <person name="Graves M.V."/>
            <person name="Gurnon J.R."/>
            <person name="Xing W."/>
            <person name="Lisec A.D."/>
            <person name="Nickerson K.W."/>
            <person name="Van Etten J.L."/>
        </authorList>
    </citation>
    <scope>NUCLEOTIDE SEQUENCE [LARGE SCALE GENOMIC DNA]</scope>
</reference>
<dbReference type="Proteomes" id="UP000000862">
    <property type="component" value="Segment"/>
</dbReference>
<accession>Q98533</accession>
<reference evidence="1 2" key="8">
    <citation type="journal article" date="2010" name="J. Virol.">
        <title>Microarray analysis of Paramecium bursaria chlorella virus 1 transcription.</title>
        <authorList>
            <person name="Yanai-Balser G.M."/>
            <person name="Duncan G.A."/>
            <person name="Eudy J.D."/>
            <person name="Wang D."/>
            <person name="Li X."/>
            <person name="Agarkova I.V."/>
            <person name="Dunigan D.D."/>
            <person name="Van Etten J.L."/>
        </authorList>
    </citation>
    <scope>NUCLEOTIDE SEQUENCE [LARGE SCALE GENOMIC DNA]</scope>
</reference>
<protein>
    <submittedName>
        <fullName evidence="1">Uncharacterized protein</fullName>
    </submittedName>
</protein>
<dbReference type="GeneID" id="918154"/>
<reference evidence="1 2" key="1">
    <citation type="journal article" date="1995" name="Virology">
        <title>Analysis of 45 kb of DNA located at the left end of the chlorella virus PBCV-1 genome.</title>
        <authorList>
            <person name="Lu Z."/>
            <person name="Li Y."/>
            <person name="Zhang Y."/>
            <person name="Kutish G.F."/>
            <person name="Rock D.L."/>
            <person name="Van Etten J.L."/>
        </authorList>
    </citation>
    <scope>NUCLEOTIDE SEQUENCE [LARGE SCALE GENOMIC DNA]</scope>
</reference>
<reference evidence="1 2" key="3">
    <citation type="journal article" date="1996" name="Virology">
        <title>Analysis of 94 kb of the chlorella virus PBCV-1 330-kb genome: map positions 88 to 182.</title>
        <authorList>
            <person name="Lu Z."/>
            <person name="Li Y."/>
            <person name="Que Q."/>
            <person name="Kutish G.F."/>
            <person name="Rock D.L."/>
            <person name="Van Etten J.L."/>
        </authorList>
    </citation>
    <scope>NUCLEOTIDE SEQUENCE [LARGE SCALE GENOMIC DNA]</scope>
</reference>
<dbReference type="RefSeq" id="NP_048839.1">
    <property type="nucleotide sequence ID" value="NC_000852.5"/>
</dbReference>
<keyword evidence="2" id="KW-1185">Reference proteome</keyword>
<sequence length="71" mass="8039">MKFPKLLRPRTLSRVAFPLVIGLGRLSFRQSPCVVEVSTFMLRDLFSTLCLCFSSNLYSSVWNGMTFTSLA</sequence>
<proteinExistence type="predicted"/>
<reference evidence="1 2" key="4">
    <citation type="journal article" date="1996" name="Virology">
        <title>Analysis of 76 kb of the chlorella virus PBCV-1 330-kb genome: map positions 182 to 258.</title>
        <authorList>
            <person name="Kutish G.F."/>
            <person name="Li Y."/>
            <person name="Lu Z."/>
            <person name="Furuta M."/>
            <person name="Rock D.L."/>
            <person name="Van Etten J.L."/>
        </authorList>
    </citation>
    <scope>NUCLEOTIDE SEQUENCE [LARGE SCALE GENOMIC DNA]</scope>
</reference>